<dbReference type="PRINTS" id="PR01607">
    <property type="entry name" value="APYRASEFAMLY"/>
</dbReference>
<reference evidence="8 9" key="1">
    <citation type="submission" date="2022-05" db="EMBL/GenBank/DDBJ databases">
        <authorList>
            <consortium name="Genoscope - CEA"/>
            <person name="William W."/>
        </authorList>
    </citation>
    <scope>NUCLEOTIDE SEQUENCE [LARGE SCALE GENOMIC DNA]</scope>
</reference>
<dbReference type="InterPro" id="IPR029052">
    <property type="entry name" value="Metallo-depent_PP-like"/>
</dbReference>
<dbReference type="InterPro" id="IPR006146">
    <property type="entry name" value="5'-Nucleotdase_CS"/>
</dbReference>
<keyword evidence="9" id="KW-1185">Reference proteome</keyword>
<dbReference type="InterPro" id="IPR008334">
    <property type="entry name" value="5'-Nucleotdase_C"/>
</dbReference>
<keyword evidence="4 5" id="KW-0732">Signal</keyword>
<proteinExistence type="inferred from homology"/>
<comment type="catalytic activity">
    <reaction evidence="1">
        <text>a ribonucleoside 5'-phosphate + H2O = a ribonucleoside + phosphate</text>
        <dbReference type="Rhea" id="RHEA:12484"/>
        <dbReference type="ChEBI" id="CHEBI:15377"/>
        <dbReference type="ChEBI" id="CHEBI:18254"/>
        <dbReference type="ChEBI" id="CHEBI:43474"/>
        <dbReference type="ChEBI" id="CHEBI:58043"/>
        <dbReference type="EC" id="3.1.3.5"/>
    </reaction>
</comment>
<dbReference type="InterPro" id="IPR006179">
    <property type="entry name" value="5_nucleotidase/apyrase"/>
</dbReference>
<accession>A0ABN8MRD6</accession>
<evidence type="ECO:0000256" key="1">
    <source>
        <dbReference type="ARBA" id="ARBA00000815"/>
    </source>
</evidence>
<evidence type="ECO:0000256" key="2">
    <source>
        <dbReference type="ARBA" id="ARBA00006654"/>
    </source>
</evidence>
<comment type="caution">
    <text evidence="8">The sequence shown here is derived from an EMBL/GenBank/DDBJ whole genome shotgun (WGS) entry which is preliminary data.</text>
</comment>
<dbReference type="Gene3D" id="3.90.780.10">
    <property type="entry name" value="5'-Nucleotidase, C-terminal domain"/>
    <property type="match status" value="2"/>
</dbReference>
<feature type="domain" description="5'-Nucleotidase C-terminal" evidence="7">
    <location>
        <begin position="349"/>
        <end position="514"/>
    </location>
</feature>
<gene>
    <name evidence="8" type="ORF">PLOB_00000014</name>
</gene>
<dbReference type="PROSITE" id="PS00785">
    <property type="entry name" value="5_NUCLEOTIDASE_1"/>
    <property type="match status" value="2"/>
</dbReference>
<evidence type="ECO:0000256" key="4">
    <source>
        <dbReference type="ARBA" id="ARBA00022729"/>
    </source>
</evidence>
<comment type="similarity">
    <text evidence="2">Belongs to the 5'-nucleotidase family.</text>
</comment>
<organism evidence="8 9">
    <name type="scientific">Porites lobata</name>
    <dbReference type="NCBI Taxonomy" id="104759"/>
    <lineage>
        <taxon>Eukaryota</taxon>
        <taxon>Metazoa</taxon>
        <taxon>Cnidaria</taxon>
        <taxon>Anthozoa</taxon>
        <taxon>Hexacorallia</taxon>
        <taxon>Scleractinia</taxon>
        <taxon>Fungiina</taxon>
        <taxon>Poritidae</taxon>
        <taxon>Porites</taxon>
    </lineage>
</organism>
<dbReference type="InterPro" id="IPR036907">
    <property type="entry name" value="5'-Nucleotdase_C_sf"/>
</dbReference>
<evidence type="ECO:0000256" key="5">
    <source>
        <dbReference type="SAM" id="SignalP"/>
    </source>
</evidence>
<evidence type="ECO:0000259" key="6">
    <source>
        <dbReference type="Pfam" id="PF00149"/>
    </source>
</evidence>
<dbReference type="PANTHER" id="PTHR11575:SF24">
    <property type="entry name" value="5'-NUCLEOTIDASE"/>
    <property type="match status" value="1"/>
</dbReference>
<dbReference type="EMBL" id="CALNXK010000001">
    <property type="protein sequence ID" value="CAH3032558.1"/>
    <property type="molecule type" value="Genomic_DNA"/>
</dbReference>
<dbReference type="PANTHER" id="PTHR11575">
    <property type="entry name" value="5'-NUCLEOTIDASE-RELATED"/>
    <property type="match status" value="1"/>
</dbReference>
<dbReference type="Gene3D" id="3.60.21.10">
    <property type="match status" value="2"/>
</dbReference>
<dbReference type="InterPro" id="IPR004843">
    <property type="entry name" value="Calcineurin-like_PHP"/>
</dbReference>
<sequence length="1176" mass="128973">MVKAITLVLFSVSVLSLAQGFSLTILHTNDNHARFEETNVRGFLCNPSDAQAGECYGGMARKATMIKKIRSETKNVLLISGGDVLTGTIWYRVYRGNATRFFMNELGYDIMTLGNHEFDDGVQNLVSFISHLNFPVVASNLNFTQEPLLSSTPPLIVTSKVLNVSGERIGFVGYVKRGSTLPGPGPNIKFLNEVESVRKAVEELKRQNINKIIAIGHSGIDIDQKVAKEVDGVDIVVGGHEHALLYTGKPPSIETPYGPYPMVITPNSKPEGKVLVVQAYAFSKYLGNLKVDFDDNGDLTSWSGNPILLDNSVAEDPTVLRQVQDWKAEVAKVSEVKVGSSFVFLYGDKSVCMLKECNLPNVVTDAMVFHYTNTNNSHTDAQWTNTSIAIQNSNSIPASIYPTEEGAITYGHIVNSFPYRNIVDLVELKGEDLAQVFEQVASLYDKDKPDISFLQVSGLQINYDMSKPKGSRVVDIQVRCAKCKFPVYEPLDKSAVYKVAMTDYIAAGGAGLTVIRDKKLSHQFGSIVDQQMMMNYFKAKSPIMTGEENRITFVEGSDEKPTICGGGGNLQALLVQYNMEALALFKSITLVLLTLSISSLAQGFSLTLLHTNDNHARFEETDTYGFLCYPKDAQAGKCFGGMARKATMIKKIRSQSKNVLLVSGGDVFTGTVWYQVYRGNATRTFMNELGYDIMTLGNHEFDDGVDNLVSFLSQLNFTVVVSNLNVTQEPKWPSTPPLIVKSKVVNVGSERIGFVGYVLKDTPQLSKPGPGPNIKFLPEVESVRKAVEELKQQNINKIIAVGHAGIEMDKRIANEVDGVDIVVGGHTNTFLYTGEPPSTEIPYGKYPLEIRPKSNPLSKKVLVVQAFAYGKYLGNLTVDFDDNGDLTSWSGNPILLDNSVAKDPAVLRQVEQWKTEVAKVSEVPVGSSFVFLNASKPGCMLKECNLGNVVTDAMVFHYANLSANEEQWTGASIALQNSGSITTSIAVNAQDTITYGHILNSFPYKNTVDLVELKGTDLLKVFEQVASMYSKRKPSVSFLQVSGLQIKYDMTKPKGSKVVDIQVRCAKCQVPVYEPLNLFAVYKVILSSYMARGGAGLSVINEKKVSHQVGNITDDVLMMNYFKAKSPIMTGEENRITFVKEDEKKPSVCGGGGSLQAVKILLALAVFVCSVVKHII</sequence>
<feature type="domain" description="Calcineurin-like phosphoesterase" evidence="6">
    <location>
        <begin position="607"/>
        <end position="827"/>
    </location>
</feature>
<feature type="chain" id="PRO_5045076034" description="5'-nucleotidase" evidence="5">
    <location>
        <begin position="21"/>
        <end position="1176"/>
    </location>
</feature>
<evidence type="ECO:0000256" key="3">
    <source>
        <dbReference type="ARBA" id="ARBA00012643"/>
    </source>
</evidence>
<dbReference type="SUPFAM" id="SSF56300">
    <property type="entry name" value="Metallo-dependent phosphatases"/>
    <property type="match status" value="2"/>
</dbReference>
<dbReference type="Pfam" id="PF02872">
    <property type="entry name" value="5_nucleotid_C"/>
    <property type="match status" value="2"/>
</dbReference>
<name>A0ABN8MRD6_9CNID</name>
<feature type="signal peptide" evidence="5">
    <location>
        <begin position="1"/>
        <end position="20"/>
    </location>
</feature>
<evidence type="ECO:0000313" key="9">
    <source>
        <dbReference type="Proteomes" id="UP001159405"/>
    </source>
</evidence>
<dbReference type="EC" id="3.1.3.5" evidence="3"/>
<protein>
    <recommendedName>
        <fullName evidence="3">5'-nucleotidase</fullName>
        <ecNumber evidence="3">3.1.3.5</ecNumber>
    </recommendedName>
</protein>
<dbReference type="Proteomes" id="UP001159405">
    <property type="component" value="Unassembled WGS sequence"/>
</dbReference>
<dbReference type="SUPFAM" id="SSF55816">
    <property type="entry name" value="5'-nucleotidase (syn. UDP-sugar hydrolase), C-terminal domain"/>
    <property type="match status" value="2"/>
</dbReference>
<feature type="domain" description="5'-Nucleotidase C-terminal" evidence="7">
    <location>
        <begin position="933"/>
        <end position="1100"/>
    </location>
</feature>
<feature type="domain" description="Calcineurin-like phosphoesterase" evidence="6">
    <location>
        <begin position="24"/>
        <end position="243"/>
    </location>
</feature>
<evidence type="ECO:0000313" key="8">
    <source>
        <dbReference type="EMBL" id="CAH3032558.1"/>
    </source>
</evidence>
<evidence type="ECO:0000259" key="7">
    <source>
        <dbReference type="Pfam" id="PF02872"/>
    </source>
</evidence>
<dbReference type="CDD" id="cd07409">
    <property type="entry name" value="MPP_CD73_N"/>
    <property type="match status" value="2"/>
</dbReference>
<dbReference type="PROSITE" id="PS00786">
    <property type="entry name" value="5_NUCLEOTIDASE_2"/>
    <property type="match status" value="2"/>
</dbReference>
<dbReference type="Pfam" id="PF00149">
    <property type="entry name" value="Metallophos"/>
    <property type="match status" value="2"/>
</dbReference>